<comment type="caution">
    <text evidence="3">The sequence shown here is derived from an EMBL/GenBank/DDBJ whole genome shotgun (WGS) entry which is preliminary data.</text>
</comment>
<evidence type="ECO:0000313" key="4">
    <source>
        <dbReference type="Proteomes" id="UP000734854"/>
    </source>
</evidence>
<feature type="chain" id="PRO_5035149357" description="NAD-dependent epimerase/dehydratase domain-containing protein" evidence="1">
    <location>
        <begin position="23"/>
        <end position="133"/>
    </location>
</feature>
<dbReference type="Gene3D" id="3.40.50.720">
    <property type="entry name" value="NAD(P)-binding Rossmann-like Domain"/>
    <property type="match status" value="1"/>
</dbReference>
<feature type="domain" description="NAD-dependent epimerase/dehydratase" evidence="2">
    <location>
        <begin position="18"/>
        <end position="47"/>
    </location>
</feature>
<dbReference type="EMBL" id="JACMSC010000016">
    <property type="protein sequence ID" value="KAG6483590.1"/>
    <property type="molecule type" value="Genomic_DNA"/>
</dbReference>
<evidence type="ECO:0000256" key="1">
    <source>
        <dbReference type="SAM" id="SignalP"/>
    </source>
</evidence>
<dbReference type="AlphaFoldDB" id="A0A8J5FGE8"/>
<dbReference type="Pfam" id="PF01370">
    <property type="entry name" value="Epimerase"/>
    <property type="match status" value="1"/>
</dbReference>
<evidence type="ECO:0000259" key="2">
    <source>
        <dbReference type="Pfam" id="PF01370"/>
    </source>
</evidence>
<feature type="signal peptide" evidence="1">
    <location>
        <begin position="1"/>
        <end position="22"/>
    </location>
</feature>
<gene>
    <name evidence="3" type="ORF">ZIOFF_060238</name>
</gene>
<name>A0A8J5FGE8_ZINOF</name>
<dbReference type="InterPro" id="IPR001509">
    <property type="entry name" value="Epimerase_deHydtase"/>
</dbReference>
<sequence length="133" mass="14992">MNPNLWLWVGTLFVLFQVLVLGGHGFIGLHVCKEALDQGLSVSSLSRIDALLLPRSGRSSIREQWVDKVEWCQGSLLEIPVTFVVVQKCNHTRLFANNHGDHRFVDKSGNTTDLLIRVETYCLDDNVMEGDLQ</sequence>
<reference evidence="3 4" key="1">
    <citation type="submission" date="2020-08" db="EMBL/GenBank/DDBJ databases">
        <title>Plant Genome Project.</title>
        <authorList>
            <person name="Zhang R.-G."/>
        </authorList>
    </citation>
    <scope>NUCLEOTIDE SEQUENCE [LARGE SCALE GENOMIC DNA]</scope>
    <source>
        <tissue evidence="3">Rhizome</tissue>
    </source>
</reference>
<dbReference type="SUPFAM" id="SSF51735">
    <property type="entry name" value="NAD(P)-binding Rossmann-fold domains"/>
    <property type="match status" value="1"/>
</dbReference>
<dbReference type="InterPro" id="IPR036291">
    <property type="entry name" value="NAD(P)-bd_dom_sf"/>
</dbReference>
<accession>A0A8J5FGE8</accession>
<evidence type="ECO:0000313" key="3">
    <source>
        <dbReference type="EMBL" id="KAG6483590.1"/>
    </source>
</evidence>
<organism evidence="3 4">
    <name type="scientific">Zingiber officinale</name>
    <name type="common">Ginger</name>
    <name type="synonym">Amomum zingiber</name>
    <dbReference type="NCBI Taxonomy" id="94328"/>
    <lineage>
        <taxon>Eukaryota</taxon>
        <taxon>Viridiplantae</taxon>
        <taxon>Streptophyta</taxon>
        <taxon>Embryophyta</taxon>
        <taxon>Tracheophyta</taxon>
        <taxon>Spermatophyta</taxon>
        <taxon>Magnoliopsida</taxon>
        <taxon>Liliopsida</taxon>
        <taxon>Zingiberales</taxon>
        <taxon>Zingiberaceae</taxon>
        <taxon>Zingiber</taxon>
    </lineage>
</organism>
<protein>
    <recommendedName>
        <fullName evidence="2">NAD-dependent epimerase/dehydratase domain-containing protein</fullName>
    </recommendedName>
</protein>
<keyword evidence="4" id="KW-1185">Reference proteome</keyword>
<dbReference type="Proteomes" id="UP000734854">
    <property type="component" value="Unassembled WGS sequence"/>
</dbReference>
<keyword evidence="1" id="KW-0732">Signal</keyword>
<proteinExistence type="predicted"/>